<evidence type="ECO:0000256" key="10">
    <source>
        <dbReference type="ARBA" id="ARBA00040748"/>
    </source>
</evidence>
<comment type="caution">
    <text evidence="14">The sequence shown here is derived from an EMBL/GenBank/DDBJ whole genome shotgun (WGS) entry which is preliminary data.</text>
</comment>
<dbReference type="InterPro" id="IPR001683">
    <property type="entry name" value="PX_dom"/>
</dbReference>
<dbReference type="GO" id="GO:0034727">
    <property type="term" value="P:piecemeal microautophagy of the nucleus"/>
    <property type="evidence" value="ECO:0007669"/>
    <property type="project" value="TreeGrafter"/>
</dbReference>
<feature type="domain" description="PX" evidence="13">
    <location>
        <begin position="91"/>
        <end position="213"/>
    </location>
</feature>
<evidence type="ECO:0000256" key="4">
    <source>
        <dbReference type="ARBA" id="ARBA00022448"/>
    </source>
</evidence>
<name>A0A5C5G3W2_9BASI</name>
<organism evidence="14 15">
    <name type="scientific">Rhodotorula diobovata</name>
    <dbReference type="NCBI Taxonomy" id="5288"/>
    <lineage>
        <taxon>Eukaryota</taxon>
        <taxon>Fungi</taxon>
        <taxon>Dikarya</taxon>
        <taxon>Basidiomycota</taxon>
        <taxon>Pucciniomycotina</taxon>
        <taxon>Microbotryomycetes</taxon>
        <taxon>Sporidiobolales</taxon>
        <taxon>Sporidiobolaceae</taxon>
        <taxon>Rhodotorula</taxon>
    </lineage>
</organism>
<dbReference type="GO" id="GO:0015031">
    <property type="term" value="P:protein transport"/>
    <property type="evidence" value="ECO:0007669"/>
    <property type="project" value="TreeGrafter"/>
</dbReference>
<dbReference type="Gene3D" id="1.20.1270.60">
    <property type="entry name" value="Arfaptin homology (AH) domain/BAR domain"/>
    <property type="match status" value="1"/>
</dbReference>
<evidence type="ECO:0000256" key="6">
    <source>
        <dbReference type="ARBA" id="ARBA00022753"/>
    </source>
</evidence>
<comment type="subcellular location">
    <subcellularLocation>
        <location evidence="2">Cytoplasm</location>
    </subcellularLocation>
    <subcellularLocation>
        <location evidence="1">Endosome membrane</location>
        <topology evidence="1">Peripheral membrane protein</topology>
    </subcellularLocation>
</comment>
<dbReference type="SMART" id="SM00312">
    <property type="entry name" value="PX"/>
    <property type="match status" value="1"/>
</dbReference>
<dbReference type="InterPro" id="IPR036871">
    <property type="entry name" value="PX_dom_sf"/>
</dbReference>
<keyword evidence="9" id="KW-0472">Membrane</keyword>
<dbReference type="Pfam" id="PF00787">
    <property type="entry name" value="PX"/>
    <property type="match status" value="1"/>
</dbReference>
<keyword evidence="6" id="KW-0967">Endosome</keyword>
<evidence type="ECO:0000256" key="12">
    <source>
        <dbReference type="SAM" id="MobiDB-lite"/>
    </source>
</evidence>
<feature type="compositionally biased region" description="Gly residues" evidence="12">
    <location>
        <begin position="54"/>
        <end position="66"/>
    </location>
</feature>
<evidence type="ECO:0000256" key="5">
    <source>
        <dbReference type="ARBA" id="ARBA00022490"/>
    </source>
</evidence>
<dbReference type="GO" id="GO:0000422">
    <property type="term" value="P:autophagy of mitochondrion"/>
    <property type="evidence" value="ECO:0007669"/>
    <property type="project" value="TreeGrafter"/>
</dbReference>
<dbReference type="OrthoDB" id="205639at2759"/>
<keyword evidence="15" id="KW-1185">Reference proteome</keyword>
<evidence type="ECO:0000256" key="8">
    <source>
        <dbReference type="ARBA" id="ARBA00023121"/>
    </source>
</evidence>
<dbReference type="GO" id="GO:0061709">
    <property type="term" value="P:reticulophagy"/>
    <property type="evidence" value="ECO:0007669"/>
    <property type="project" value="TreeGrafter"/>
</dbReference>
<dbReference type="FunFam" id="1.20.1270.60:FF:000042">
    <property type="entry name" value="Vacuolar targeting protein Atg24"/>
    <property type="match status" value="1"/>
</dbReference>
<dbReference type="EMBL" id="SOZI01000008">
    <property type="protein sequence ID" value="TNY23797.1"/>
    <property type="molecule type" value="Genomic_DNA"/>
</dbReference>
<sequence>MESFHDEDFSSSVAWETGAPTPHDPPPSSNPPSSSAQPQAYSAYPHDASPGPGGPDLGRAGFGGAGADADAGTGAASAGPGGAAQGAGQAVHDVQVRDGKVELEGTSDTFVSYLVCAKTQLPSFSSKTPSARRRYHDFVFLRDALVKDFPACVVPPLPEKHRMEYVIGDRFSPEFIERRRVDLERFLQRIGRHPKLSRTSIYQAFLESSEWNVYKHKHHARATSTDESSSGVLDSLSDTLLNAFAKLKKPDERFVVIRQHLDSFEEGLTSLERLAGRSRTRMSDLSGDYEDLAVSVQGLGYLESGITEPLMRFERALVDFGAGVKDHSASASEGFLEHVHSLLAYSHAFKGVLKLRDQKQLDFEELSAYLSNVATERDRLAGGYGYGMGLSSYFKEKVESLRGGETDMSRAARLHRLDTKIKELQEAVLHAQETSSAFNDEVMAEHATFRATKRHEMKLLLGAFADGQIRMHKQSITAWDRTIPPLQRIYVEQ</sequence>
<dbReference type="InterPro" id="IPR027267">
    <property type="entry name" value="AH/BAR_dom_sf"/>
</dbReference>
<keyword evidence="4" id="KW-0813">Transport</keyword>
<dbReference type="CDD" id="cd06863">
    <property type="entry name" value="PX_Atg24p"/>
    <property type="match status" value="1"/>
</dbReference>
<dbReference type="Proteomes" id="UP000311382">
    <property type="component" value="Unassembled WGS sequence"/>
</dbReference>
<dbReference type="PANTHER" id="PTHR45949">
    <property type="entry name" value="SORTING NEXIN-4"/>
    <property type="match status" value="1"/>
</dbReference>
<evidence type="ECO:0000259" key="13">
    <source>
        <dbReference type="PROSITE" id="PS50195"/>
    </source>
</evidence>
<keyword evidence="5" id="KW-0963">Cytoplasm</keyword>
<dbReference type="GO" id="GO:0005769">
    <property type="term" value="C:early endosome"/>
    <property type="evidence" value="ECO:0007669"/>
    <property type="project" value="TreeGrafter"/>
</dbReference>
<feature type="region of interest" description="Disordered" evidence="12">
    <location>
        <begin position="1"/>
        <end position="91"/>
    </location>
</feature>
<reference evidence="14 15" key="1">
    <citation type="submission" date="2019-03" db="EMBL/GenBank/DDBJ databases">
        <title>Rhodosporidium diobovatum UCD-FST 08-225 genome sequencing, assembly, and annotation.</title>
        <authorList>
            <person name="Fakankun I.U."/>
            <person name="Fristensky B."/>
            <person name="Levin D.B."/>
        </authorList>
    </citation>
    <scope>NUCLEOTIDE SEQUENCE [LARGE SCALE GENOMIC DNA]</scope>
    <source>
        <strain evidence="14 15">UCD-FST 08-225</strain>
    </source>
</reference>
<evidence type="ECO:0000256" key="2">
    <source>
        <dbReference type="ARBA" id="ARBA00004496"/>
    </source>
</evidence>
<feature type="compositionally biased region" description="Low complexity" evidence="12">
    <location>
        <begin position="31"/>
        <end position="45"/>
    </location>
</feature>
<keyword evidence="7" id="KW-0072">Autophagy</keyword>
<dbReference type="PANTHER" id="PTHR45949:SF2">
    <property type="entry name" value="SORTING NEXIN-4"/>
    <property type="match status" value="1"/>
</dbReference>
<evidence type="ECO:0000313" key="14">
    <source>
        <dbReference type="EMBL" id="TNY23797.1"/>
    </source>
</evidence>
<dbReference type="PROSITE" id="PS50195">
    <property type="entry name" value="PX"/>
    <property type="match status" value="1"/>
</dbReference>
<dbReference type="Gene3D" id="3.30.1520.10">
    <property type="entry name" value="Phox-like domain"/>
    <property type="match status" value="1"/>
</dbReference>
<dbReference type="GO" id="GO:0000407">
    <property type="term" value="C:phagophore assembly site"/>
    <property type="evidence" value="ECO:0007669"/>
    <property type="project" value="TreeGrafter"/>
</dbReference>
<keyword evidence="8" id="KW-0446">Lipid-binding</keyword>
<evidence type="ECO:0000256" key="9">
    <source>
        <dbReference type="ARBA" id="ARBA00023136"/>
    </source>
</evidence>
<proteinExistence type="inferred from homology"/>
<comment type="similarity">
    <text evidence="3">Belongs to the sorting nexin family.</text>
</comment>
<gene>
    <name evidence="14" type="ORF">DMC30DRAFT_388918</name>
</gene>
<evidence type="ECO:0000256" key="11">
    <source>
        <dbReference type="ARBA" id="ARBA00041273"/>
    </source>
</evidence>
<dbReference type="STRING" id="5288.A0A5C5G3W2"/>
<evidence type="ECO:0000313" key="15">
    <source>
        <dbReference type="Proteomes" id="UP000311382"/>
    </source>
</evidence>
<evidence type="ECO:0000256" key="1">
    <source>
        <dbReference type="ARBA" id="ARBA00004481"/>
    </source>
</evidence>
<dbReference type="GO" id="GO:0035091">
    <property type="term" value="F:phosphatidylinositol binding"/>
    <property type="evidence" value="ECO:0007669"/>
    <property type="project" value="InterPro"/>
</dbReference>
<dbReference type="AlphaFoldDB" id="A0A5C5G3W2"/>
<feature type="compositionally biased region" description="Low complexity" evidence="12">
    <location>
        <begin position="67"/>
        <end position="78"/>
    </location>
</feature>
<evidence type="ECO:0000256" key="3">
    <source>
        <dbReference type="ARBA" id="ARBA00010883"/>
    </source>
</evidence>
<protein>
    <recommendedName>
        <fullName evidence="10">Sorting nexin-4</fullName>
    </recommendedName>
    <alternativeName>
        <fullName evidence="11">Autophagy-related protein 24</fullName>
    </alternativeName>
</protein>
<dbReference type="GO" id="GO:0032456">
    <property type="term" value="P:endocytic recycling"/>
    <property type="evidence" value="ECO:0007669"/>
    <property type="project" value="TreeGrafter"/>
</dbReference>
<accession>A0A5C5G3W2</accession>
<evidence type="ECO:0000256" key="7">
    <source>
        <dbReference type="ARBA" id="ARBA00023006"/>
    </source>
</evidence>
<dbReference type="SUPFAM" id="SSF64268">
    <property type="entry name" value="PX domain"/>
    <property type="match status" value="1"/>
</dbReference>
<dbReference type="GO" id="GO:0010008">
    <property type="term" value="C:endosome membrane"/>
    <property type="evidence" value="ECO:0007669"/>
    <property type="project" value="UniProtKB-SubCell"/>
</dbReference>